<dbReference type="InterPro" id="IPR019670">
    <property type="entry name" value="DUF2523"/>
</dbReference>
<reference evidence="2 3" key="1">
    <citation type="submission" date="2018-06" db="EMBL/GenBank/DDBJ databases">
        <title>Genomic Encyclopedia of Archaeal and Bacterial Type Strains, Phase II (KMG-II): from individual species to whole genera.</title>
        <authorList>
            <person name="Goeker M."/>
        </authorList>
    </citation>
    <scope>NUCLEOTIDE SEQUENCE [LARGE SCALE GENOMIC DNA]</scope>
    <source>
        <strain evidence="2 3">CFPB 3232</strain>
    </source>
</reference>
<evidence type="ECO:0000313" key="2">
    <source>
        <dbReference type="EMBL" id="RAR86216.1"/>
    </source>
</evidence>
<dbReference type="AlphaFoldDB" id="A0A328ZVG5"/>
<evidence type="ECO:0000313" key="3">
    <source>
        <dbReference type="Proteomes" id="UP000248856"/>
    </source>
</evidence>
<sequence length="99" mass="10003">MPVFLAALLGGLINIAGTLAGRVLLSLGMSVVTITGVSATLAWAKSNVVSSIAGMPGQVVGMLSAMGVGSFLSIVISAITTRMLLQGLTGDTIKKWVTK</sequence>
<evidence type="ECO:0000256" key="1">
    <source>
        <dbReference type="SAM" id="Phobius"/>
    </source>
</evidence>
<keyword evidence="1" id="KW-0812">Transmembrane</keyword>
<dbReference type="Pfam" id="PF10734">
    <property type="entry name" value="DUF2523"/>
    <property type="match status" value="1"/>
</dbReference>
<gene>
    <name evidence="2" type="ORF">AX018_1002178</name>
</gene>
<dbReference type="EMBL" id="QLTA01000002">
    <property type="protein sequence ID" value="RAR86216.1"/>
    <property type="molecule type" value="Genomic_DNA"/>
</dbReference>
<keyword evidence="1" id="KW-1133">Transmembrane helix</keyword>
<keyword evidence="1" id="KW-0472">Membrane</keyword>
<dbReference type="OrthoDB" id="8821024at2"/>
<organism evidence="2 3">
    <name type="scientific">Paracidovorax anthurii</name>
    <dbReference type="NCBI Taxonomy" id="78229"/>
    <lineage>
        <taxon>Bacteria</taxon>
        <taxon>Pseudomonadati</taxon>
        <taxon>Pseudomonadota</taxon>
        <taxon>Betaproteobacteria</taxon>
        <taxon>Burkholderiales</taxon>
        <taxon>Comamonadaceae</taxon>
        <taxon>Paracidovorax</taxon>
    </lineage>
</organism>
<dbReference type="RefSeq" id="WP_111875633.1">
    <property type="nucleotide sequence ID" value="NZ_CBCSGC010000052.1"/>
</dbReference>
<keyword evidence="3" id="KW-1185">Reference proteome</keyword>
<proteinExistence type="predicted"/>
<name>A0A328ZVG5_9BURK</name>
<dbReference type="Proteomes" id="UP000248856">
    <property type="component" value="Unassembled WGS sequence"/>
</dbReference>
<comment type="caution">
    <text evidence="2">The sequence shown here is derived from an EMBL/GenBank/DDBJ whole genome shotgun (WGS) entry which is preliminary data.</text>
</comment>
<protein>
    <submittedName>
        <fullName evidence="2">Uncharacterized protein DUF2523</fullName>
    </submittedName>
</protein>
<feature type="transmembrane region" description="Helical" evidence="1">
    <location>
        <begin position="59"/>
        <end position="85"/>
    </location>
</feature>
<accession>A0A328ZVG5</accession>